<evidence type="ECO:0000313" key="2">
    <source>
        <dbReference type="Proteomes" id="UP000076858"/>
    </source>
</evidence>
<gene>
    <name evidence="1" type="ORF">APZ42_024594</name>
</gene>
<accession>A0A164U0A0</accession>
<dbReference type="EMBL" id="LRGB01001663">
    <property type="protein sequence ID" value="KZS10932.1"/>
    <property type="molecule type" value="Genomic_DNA"/>
</dbReference>
<protein>
    <submittedName>
        <fullName evidence="1">Uncharacterized protein</fullName>
    </submittedName>
</protein>
<dbReference type="AlphaFoldDB" id="A0A164U0A0"/>
<sequence>MTLAFTNTGGTDVIRTTVPFQFRRHTHTHVYTRMQIMRPSIDGKVHNTRHAHTHTHNKTEFFLLLLTK</sequence>
<evidence type="ECO:0000313" key="1">
    <source>
        <dbReference type="EMBL" id="KZS10932.1"/>
    </source>
</evidence>
<reference evidence="1 2" key="1">
    <citation type="submission" date="2016-03" db="EMBL/GenBank/DDBJ databases">
        <title>EvidentialGene: Evidence-directed Construction of Genes on Genomes.</title>
        <authorList>
            <person name="Gilbert D.G."/>
            <person name="Choi J.-H."/>
            <person name="Mockaitis K."/>
            <person name="Colbourne J."/>
            <person name="Pfrender M."/>
        </authorList>
    </citation>
    <scope>NUCLEOTIDE SEQUENCE [LARGE SCALE GENOMIC DNA]</scope>
    <source>
        <strain evidence="1 2">Xinb3</strain>
        <tissue evidence="1">Complete organism</tissue>
    </source>
</reference>
<keyword evidence="2" id="KW-1185">Reference proteome</keyword>
<name>A0A164U0A0_9CRUS</name>
<proteinExistence type="predicted"/>
<dbReference type="Proteomes" id="UP000076858">
    <property type="component" value="Unassembled WGS sequence"/>
</dbReference>
<organism evidence="1 2">
    <name type="scientific">Daphnia magna</name>
    <dbReference type="NCBI Taxonomy" id="35525"/>
    <lineage>
        <taxon>Eukaryota</taxon>
        <taxon>Metazoa</taxon>
        <taxon>Ecdysozoa</taxon>
        <taxon>Arthropoda</taxon>
        <taxon>Crustacea</taxon>
        <taxon>Branchiopoda</taxon>
        <taxon>Diplostraca</taxon>
        <taxon>Cladocera</taxon>
        <taxon>Anomopoda</taxon>
        <taxon>Daphniidae</taxon>
        <taxon>Daphnia</taxon>
    </lineage>
</organism>
<comment type="caution">
    <text evidence="1">The sequence shown here is derived from an EMBL/GenBank/DDBJ whole genome shotgun (WGS) entry which is preliminary data.</text>
</comment>